<dbReference type="Proteomes" id="UP000192578">
    <property type="component" value="Unassembled WGS sequence"/>
</dbReference>
<dbReference type="EMBL" id="MTYJ01000035">
    <property type="protein sequence ID" value="OQV19883.1"/>
    <property type="molecule type" value="Genomic_DNA"/>
</dbReference>
<dbReference type="CDD" id="cd07979">
    <property type="entry name" value="HFD_TAF9"/>
    <property type="match status" value="1"/>
</dbReference>
<evidence type="ECO:0008006" key="8">
    <source>
        <dbReference type="Google" id="ProtNLM"/>
    </source>
</evidence>
<dbReference type="AlphaFoldDB" id="A0A1W0WXL4"/>
<dbReference type="PANTHER" id="PTHR48068:SF4">
    <property type="entry name" value="TATA-BOX BINDING PROTEIN ASSOCIATED FACTOR 9"/>
    <property type="match status" value="1"/>
</dbReference>
<dbReference type="GO" id="GO:0005669">
    <property type="term" value="C:transcription factor TFIID complex"/>
    <property type="evidence" value="ECO:0007669"/>
    <property type="project" value="TreeGrafter"/>
</dbReference>
<keyword evidence="7" id="KW-1185">Reference proteome</keyword>
<gene>
    <name evidence="6" type="ORF">BV898_06151</name>
</gene>
<evidence type="ECO:0000256" key="4">
    <source>
        <dbReference type="ARBA" id="ARBA00023163"/>
    </source>
</evidence>
<dbReference type="InterPro" id="IPR051431">
    <property type="entry name" value="TFIID_subunit_9"/>
</dbReference>
<keyword evidence="3" id="KW-0805">Transcription regulation</keyword>
<dbReference type="Pfam" id="PF02291">
    <property type="entry name" value="TFIID-31kDa"/>
    <property type="match status" value="1"/>
</dbReference>
<evidence type="ECO:0000256" key="2">
    <source>
        <dbReference type="ARBA" id="ARBA00007646"/>
    </source>
</evidence>
<dbReference type="GO" id="GO:0003713">
    <property type="term" value="F:transcription coactivator activity"/>
    <property type="evidence" value="ECO:0007669"/>
    <property type="project" value="TreeGrafter"/>
</dbReference>
<dbReference type="SUPFAM" id="SSF47113">
    <property type="entry name" value="Histone-fold"/>
    <property type="match status" value="1"/>
</dbReference>
<proteinExistence type="inferred from homology"/>
<organism evidence="6 7">
    <name type="scientific">Hypsibius exemplaris</name>
    <name type="common">Freshwater tardigrade</name>
    <dbReference type="NCBI Taxonomy" id="2072580"/>
    <lineage>
        <taxon>Eukaryota</taxon>
        <taxon>Metazoa</taxon>
        <taxon>Ecdysozoa</taxon>
        <taxon>Tardigrada</taxon>
        <taxon>Eutardigrada</taxon>
        <taxon>Parachela</taxon>
        <taxon>Hypsibioidea</taxon>
        <taxon>Hypsibiidae</taxon>
        <taxon>Hypsibius</taxon>
    </lineage>
</organism>
<sequence>MNSQKSTLPKAVQDVKRLLEKTTGKSVEPGVVERLVDFEYEYVSELITDARSVSQYLGKKDLDVEDLKLAKEMEEREMNFGSRPNKQQLQALAQKVNEVPLPAVSKASFGLRIPPDRFCMTSANFQTSDVADAPAAANINGSR</sequence>
<reference evidence="7" key="1">
    <citation type="submission" date="2017-01" db="EMBL/GenBank/DDBJ databases">
        <title>Comparative genomics of anhydrobiosis in the tardigrade Hypsibius dujardini.</title>
        <authorList>
            <person name="Yoshida Y."/>
            <person name="Koutsovoulos G."/>
            <person name="Laetsch D."/>
            <person name="Stevens L."/>
            <person name="Kumar S."/>
            <person name="Horikawa D."/>
            <person name="Ishino K."/>
            <person name="Komine S."/>
            <person name="Tomita M."/>
            <person name="Blaxter M."/>
            <person name="Arakawa K."/>
        </authorList>
    </citation>
    <scope>NUCLEOTIDE SEQUENCE [LARGE SCALE GENOMIC DNA]</scope>
    <source>
        <strain evidence="7">Z151</strain>
    </source>
</reference>
<dbReference type="OrthoDB" id="341924at2759"/>
<evidence type="ECO:0000256" key="5">
    <source>
        <dbReference type="ARBA" id="ARBA00023242"/>
    </source>
</evidence>
<comment type="similarity">
    <text evidence="2">Belongs to the TAF9 family.</text>
</comment>
<dbReference type="GO" id="GO:0000124">
    <property type="term" value="C:SAGA complex"/>
    <property type="evidence" value="ECO:0007669"/>
    <property type="project" value="TreeGrafter"/>
</dbReference>
<keyword evidence="5" id="KW-0539">Nucleus</keyword>
<evidence type="ECO:0000256" key="3">
    <source>
        <dbReference type="ARBA" id="ARBA00023015"/>
    </source>
</evidence>
<dbReference type="GO" id="GO:0016251">
    <property type="term" value="F:RNA polymerase II general transcription initiation factor activity"/>
    <property type="evidence" value="ECO:0007669"/>
    <property type="project" value="TreeGrafter"/>
</dbReference>
<dbReference type="GO" id="GO:0051123">
    <property type="term" value="P:RNA polymerase II preinitiation complex assembly"/>
    <property type="evidence" value="ECO:0007669"/>
    <property type="project" value="TreeGrafter"/>
</dbReference>
<dbReference type="GO" id="GO:0046982">
    <property type="term" value="F:protein heterodimerization activity"/>
    <property type="evidence" value="ECO:0007669"/>
    <property type="project" value="InterPro"/>
</dbReference>
<keyword evidence="4" id="KW-0804">Transcription</keyword>
<comment type="caution">
    <text evidence="6">The sequence shown here is derived from an EMBL/GenBank/DDBJ whole genome shotgun (WGS) entry which is preliminary data.</text>
</comment>
<accession>A0A1W0WXL4</accession>
<dbReference type="Gene3D" id="1.10.20.10">
    <property type="entry name" value="Histone, subunit A"/>
    <property type="match status" value="1"/>
</dbReference>
<evidence type="ECO:0000313" key="6">
    <source>
        <dbReference type="EMBL" id="OQV19883.1"/>
    </source>
</evidence>
<name>A0A1W0WXL4_HYPEX</name>
<dbReference type="InterPro" id="IPR009072">
    <property type="entry name" value="Histone-fold"/>
</dbReference>
<comment type="subcellular location">
    <subcellularLocation>
        <location evidence="1">Nucleus</location>
    </subcellularLocation>
</comment>
<evidence type="ECO:0000256" key="1">
    <source>
        <dbReference type="ARBA" id="ARBA00004123"/>
    </source>
</evidence>
<dbReference type="PANTHER" id="PTHR48068">
    <property type="entry name" value="TAF9 RNA POLYMERASE II, TATA BOX-BINDING PROTEIN (TBP)-ASSOCIATED FACTOR"/>
    <property type="match status" value="1"/>
</dbReference>
<protein>
    <recommendedName>
        <fullName evidence="8">Transcription initiation factor TFIID subunit 9B</fullName>
    </recommendedName>
</protein>
<dbReference type="InterPro" id="IPR003162">
    <property type="entry name" value="TFIID-31"/>
</dbReference>
<evidence type="ECO:0000313" key="7">
    <source>
        <dbReference type="Proteomes" id="UP000192578"/>
    </source>
</evidence>